<keyword evidence="1" id="KW-0812">Transmembrane</keyword>
<organism evidence="2 3">
    <name type="scientific">Trapa incisa</name>
    <dbReference type="NCBI Taxonomy" id="236973"/>
    <lineage>
        <taxon>Eukaryota</taxon>
        <taxon>Viridiplantae</taxon>
        <taxon>Streptophyta</taxon>
        <taxon>Embryophyta</taxon>
        <taxon>Tracheophyta</taxon>
        <taxon>Spermatophyta</taxon>
        <taxon>Magnoliopsida</taxon>
        <taxon>eudicotyledons</taxon>
        <taxon>Gunneridae</taxon>
        <taxon>Pentapetalae</taxon>
        <taxon>rosids</taxon>
        <taxon>malvids</taxon>
        <taxon>Myrtales</taxon>
        <taxon>Lythraceae</taxon>
        <taxon>Trapa</taxon>
    </lineage>
</organism>
<sequence length="157" mass="18292">MVYSRLWSKINNFSADTHTLSLSISNHLPLGLLSLSSLPLSIEFYTCRRWREGQKTMKRAWKVSRCYIGARAMLFHSFLELLFLYPLLHLVPFVSAILLDEEPKRASQKLKKAVGKHGEFQGSEESLDRMEKVGETTFEVSIIKFTGLWWNFHKREL</sequence>
<keyword evidence="3" id="KW-1185">Reference proteome</keyword>
<keyword evidence="1" id="KW-1133">Transmembrane helix</keyword>
<proteinExistence type="predicted"/>
<dbReference type="Proteomes" id="UP001345219">
    <property type="component" value="Chromosome 22"/>
</dbReference>
<dbReference type="AlphaFoldDB" id="A0AAN7L3W0"/>
<reference evidence="2 3" key="1">
    <citation type="journal article" date="2023" name="Hortic Res">
        <title>Pangenome of water caltrop reveals structural variations and asymmetric subgenome divergence after allopolyploidization.</title>
        <authorList>
            <person name="Zhang X."/>
            <person name="Chen Y."/>
            <person name="Wang L."/>
            <person name="Yuan Y."/>
            <person name="Fang M."/>
            <person name="Shi L."/>
            <person name="Lu R."/>
            <person name="Comes H.P."/>
            <person name="Ma Y."/>
            <person name="Chen Y."/>
            <person name="Huang G."/>
            <person name="Zhou Y."/>
            <person name="Zheng Z."/>
            <person name="Qiu Y."/>
        </authorList>
    </citation>
    <scope>NUCLEOTIDE SEQUENCE [LARGE SCALE GENOMIC DNA]</scope>
    <source>
        <tissue evidence="2">Roots</tissue>
    </source>
</reference>
<keyword evidence="1" id="KW-0472">Membrane</keyword>
<name>A0AAN7L3W0_9MYRT</name>
<accession>A0AAN7L3W0</accession>
<evidence type="ECO:0000313" key="3">
    <source>
        <dbReference type="Proteomes" id="UP001345219"/>
    </source>
</evidence>
<feature type="transmembrane region" description="Helical" evidence="1">
    <location>
        <begin position="68"/>
        <end position="88"/>
    </location>
</feature>
<comment type="caution">
    <text evidence="2">The sequence shown here is derived from an EMBL/GenBank/DDBJ whole genome shotgun (WGS) entry which is preliminary data.</text>
</comment>
<protein>
    <submittedName>
        <fullName evidence="2">Uncharacterized protein</fullName>
    </submittedName>
</protein>
<dbReference type="EMBL" id="JAXIOK010000004">
    <property type="protein sequence ID" value="KAK4774186.1"/>
    <property type="molecule type" value="Genomic_DNA"/>
</dbReference>
<gene>
    <name evidence="2" type="ORF">SAY87_029205</name>
</gene>
<evidence type="ECO:0000313" key="2">
    <source>
        <dbReference type="EMBL" id="KAK4774186.1"/>
    </source>
</evidence>
<evidence type="ECO:0000256" key="1">
    <source>
        <dbReference type="SAM" id="Phobius"/>
    </source>
</evidence>